<dbReference type="RefSeq" id="WP_119162186.1">
    <property type="nucleotide sequence ID" value="NZ_LR134442.1"/>
</dbReference>
<dbReference type="AlphaFoldDB" id="A0A383S7F1"/>
<dbReference type="Proteomes" id="UP000279336">
    <property type="component" value="Unassembled WGS sequence"/>
</dbReference>
<proteinExistence type="predicted"/>
<keyword evidence="3" id="KW-1185">Reference proteome</keyword>
<protein>
    <submittedName>
        <fullName evidence="2">Uncharacterized protein</fullName>
    </submittedName>
</protein>
<evidence type="ECO:0000313" key="4">
    <source>
        <dbReference type="Proteomes" id="UP000279336"/>
    </source>
</evidence>
<dbReference type="OrthoDB" id="7314861at2"/>
<organism evidence="2 3">
    <name type="scientific">Propionibacterium australiense</name>
    <dbReference type="NCBI Taxonomy" id="119981"/>
    <lineage>
        <taxon>Bacteria</taxon>
        <taxon>Bacillati</taxon>
        <taxon>Actinomycetota</taxon>
        <taxon>Actinomycetes</taxon>
        <taxon>Propionibacteriales</taxon>
        <taxon>Propionibacteriaceae</taxon>
        <taxon>Propionibacterium</taxon>
    </lineage>
</organism>
<sequence length="145" mass="15299">MDKPGHRSRRLLVVSVVRTVFLALALVAVHVVGPSFGIWLVPPSPRAHGERAIALMGQSLHAHGAVWGQKRAEALEAITAARSRGEVNEIIADALTVAGGPHSFLLTGAEQQQIEQDYQAPTHRMDGGVVTVGLPAFMGTAGQGQ</sequence>
<evidence type="ECO:0000313" key="1">
    <source>
        <dbReference type="EMBL" id="RLP09941.1"/>
    </source>
</evidence>
<gene>
    <name evidence="1" type="ORF">D7U36_07170</name>
    <name evidence="2" type="ORF">PROPAUS_1812</name>
</gene>
<name>A0A383S7F1_9ACTN</name>
<evidence type="ECO:0000313" key="2">
    <source>
        <dbReference type="EMBL" id="SYZ33857.1"/>
    </source>
</evidence>
<accession>A0A383S7F1</accession>
<reference evidence="1 4" key="3">
    <citation type="submission" date="2018-10" db="EMBL/GenBank/DDBJ databases">
        <title>Propionibacterium australiense Genome Sequencing and Assembly.</title>
        <authorList>
            <person name="Bernier A.-M."/>
            <person name="Bernard K."/>
        </authorList>
    </citation>
    <scope>NUCLEOTIDE SEQUENCE [LARGE SCALE GENOMIC DNA]</scope>
    <source>
        <strain evidence="1 4">NML98A078</strain>
    </source>
</reference>
<reference evidence="3" key="2">
    <citation type="submission" date="2018-08" db="EMBL/GenBank/DDBJ databases">
        <authorList>
            <person name="Hornung B."/>
        </authorList>
    </citation>
    <scope>NUCLEOTIDE SEQUENCE [LARGE SCALE GENOMIC DNA]</scope>
</reference>
<reference evidence="2" key="1">
    <citation type="submission" date="2018-08" db="EMBL/GenBank/DDBJ databases">
        <authorList>
            <person name="Ferrada E.E."/>
            <person name="Latorre B.A."/>
        </authorList>
    </citation>
    <scope>NUCLEOTIDE SEQUENCE [LARGE SCALE GENOMIC DNA]</scope>
    <source>
        <strain evidence="2">Propionibacterium_australiense1</strain>
    </source>
</reference>
<dbReference type="EMBL" id="RCIW01000009">
    <property type="protein sequence ID" value="RLP09941.1"/>
    <property type="molecule type" value="Genomic_DNA"/>
</dbReference>
<evidence type="ECO:0000313" key="3">
    <source>
        <dbReference type="Proteomes" id="UP000263928"/>
    </source>
</evidence>
<dbReference type="Proteomes" id="UP000263928">
    <property type="component" value="Unassembled WGS sequence"/>
</dbReference>
<dbReference type="EMBL" id="UNQJ01000013">
    <property type="protein sequence ID" value="SYZ33857.1"/>
    <property type="molecule type" value="Genomic_DNA"/>
</dbReference>